<dbReference type="InterPro" id="IPR036038">
    <property type="entry name" value="Aminotransferase-like"/>
</dbReference>
<dbReference type="SUPFAM" id="SSF56752">
    <property type="entry name" value="D-aminoacid aminotransferase-like PLP-dependent enzymes"/>
    <property type="match status" value="1"/>
</dbReference>
<dbReference type="Proteomes" id="UP000030671">
    <property type="component" value="Unassembled WGS sequence"/>
</dbReference>
<dbReference type="InterPro" id="IPR001544">
    <property type="entry name" value="Aminotrans_IV"/>
</dbReference>
<dbReference type="AlphaFoldDB" id="W4KLE7"/>
<evidence type="ECO:0000256" key="1">
    <source>
        <dbReference type="ARBA" id="ARBA00009320"/>
    </source>
</evidence>
<accession>W4KLE7</accession>
<evidence type="ECO:0000313" key="3">
    <source>
        <dbReference type="Proteomes" id="UP000030671"/>
    </source>
</evidence>
<dbReference type="InterPro" id="IPR050571">
    <property type="entry name" value="Class-IV_PLP-Dep_Aminotrnsfr"/>
</dbReference>
<dbReference type="Pfam" id="PF01063">
    <property type="entry name" value="Aminotran_4"/>
    <property type="match status" value="1"/>
</dbReference>
<organism evidence="2 3">
    <name type="scientific">Heterobasidion irregulare (strain TC 32-1)</name>
    <dbReference type="NCBI Taxonomy" id="747525"/>
    <lineage>
        <taxon>Eukaryota</taxon>
        <taxon>Fungi</taxon>
        <taxon>Dikarya</taxon>
        <taxon>Basidiomycota</taxon>
        <taxon>Agaricomycotina</taxon>
        <taxon>Agaricomycetes</taxon>
        <taxon>Russulales</taxon>
        <taxon>Bondarzewiaceae</taxon>
        <taxon>Heterobasidion</taxon>
        <taxon>Heterobasidion annosum species complex</taxon>
    </lineage>
</organism>
<dbReference type="InterPro" id="IPR043132">
    <property type="entry name" value="BCAT-like_C"/>
</dbReference>
<dbReference type="HOGENOM" id="CLU_020844_6_0_1"/>
<dbReference type="KEGG" id="hir:HETIRDRAFT_241567"/>
<protein>
    <recommendedName>
        <fullName evidence="4">Aminotransferase class IV</fullName>
    </recommendedName>
</protein>
<dbReference type="InParanoid" id="W4KLE7"/>
<feature type="non-terminal residue" evidence="2">
    <location>
        <position position="260"/>
    </location>
</feature>
<sequence length="260" mass="27661">LLTAIRVDPALLHATWNTAANAGIASSWMLLPLHHDRLLAAAAAHGWDAARTALTRDRFVRECECALAAYDGPGKAGPLKVTLARDGTLTFTISPIPALPADPFALSLISHDTDALPSALAAPLELFLDTAPTPASAYTVTKTSHRPHYAAARERAGLPPLTALTATSTTSPITAADVILWNDAGLLTETSIRNLALFRRGRWLTPTDASGCLPGVARRWLLASGRVHLDTERVLRVDQLEDGEMAIVFNAVEGCRLGVV</sequence>
<dbReference type="RefSeq" id="XP_009540677.1">
    <property type="nucleotide sequence ID" value="XM_009542382.1"/>
</dbReference>
<dbReference type="PANTHER" id="PTHR42743">
    <property type="entry name" value="AMINO-ACID AMINOTRANSFERASE"/>
    <property type="match status" value="1"/>
</dbReference>
<keyword evidence="3" id="KW-1185">Reference proteome</keyword>
<gene>
    <name evidence="2" type="ORF">HETIRDRAFT_241567</name>
</gene>
<dbReference type="OrthoDB" id="64220at2759"/>
<dbReference type="GeneID" id="20668895"/>
<dbReference type="EMBL" id="KI925454">
    <property type="protein sequence ID" value="ETW86678.1"/>
    <property type="molecule type" value="Genomic_DNA"/>
</dbReference>
<reference evidence="2 3" key="1">
    <citation type="journal article" date="2012" name="New Phytol.">
        <title>Insight into trade-off between wood decay and parasitism from the genome of a fungal forest pathogen.</title>
        <authorList>
            <person name="Olson A."/>
            <person name="Aerts A."/>
            <person name="Asiegbu F."/>
            <person name="Belbahri L."/>
            <person name="Bouzid O."/>
            <person name="Broberg A."/>
            <person name="Canback B."/>
            <person name="Coutinho P.M."/>
            <person name="Cullen D."/>
            <person name="Dalman K."/>
            <person name="Deflorio G."/>
            <person name="van Diepen L.T."/>
            <person name="Dunand C."/>
            <person name="Duplessis S."/>
            <person name="Durling M."/>
            <person name="Gonthier P."/>
            <person name="Grimwood J."/>
            <person name="Fossdal C.G."/>
            <person name="Hansson D."/>
            <person name="Henrissat B."/>
            <person name="Hietala A."/>
            <person name="Himmelstrand K."/>
            <person name="Hoffmeister D."/>
            <person name="Hogberg N."/>
            <person name="James T.Y."/>
            <person name="Karlsson M."/>
            <person name="Kohler A."/>
            <person name="Kues U."/>
            <person name="Lee Y.H."/>
            <person name="Lin Y.C."/>
            <person name="Lind M."/>
            <person name="Lindquist E."/>
            <person name="Lombard V."/>
            <person name="Lucas S."/>
            <person name="Lunden K."/>
            <person name="Morin E."/>
            <person name="Murat C."/>
            <person name="Park J."/>
            <person name="Raffaello T."/>
            <person name="Rouze P."/>
            <person name="Salamov A."/>
            <person name="Schmutz J."/>
            <person name="Solheim H."/>
            <person name="Stahlberg J."/>
            <person name="Velez H."/>
            <person name="de Vries R.P."/>
            <person name="Wiebenga A."/>
            <person name="Woodward S."/>
            <person name="Yakovlev I."/>
            <person name="Garbelotto M."/>
            <person name="Martin F."/>
            <person name="Grigoriev I.V."/>
            <person name="Stenlid J."/>
        </authorList>
    </citation>
    <scope>NUCLEOTIDE SEQUENCE [LARGE SCALE GENOMIC DNA]</scope>
    <source>
        <strain evidence="2 3">TC 32-1</strain>
    </source>
</reference>
<comment type="similarity">
    <text evidence="1">Belongs to the class-IV pyridoxal-phosphate-dependent aminotransferase family.</text>
</comment>
<proteinExistence type="inferred from homology"/>
<feature type="non-terminal residue" evidence="2">
    <location>
        <position position="1"/>
    </location>
</feature>
<dbReference type="STRING" id="747525.W4KLE7"/>
<dbReference type="GO" id="GO:0046394">
    <property type="term" value="P:carboxylic acid biosynthetic process"/>
    <property type="evidence" value="ECO:0007669"/>
    <property type="project" value="UniProtKB-ARBA"/>
</dbReference>
<dbReference type="FunCoup" id="W4KLE7">
    <property type="interactions" value="91"/>
</dbReference>
<name>W4KLE7_HETIT</name>
<dbReference type="GO" id="GO:0003824">
    <property type="term" value="F:catalytic activity"/>
    <property type="evidence" value="ECO:0007669"/>
    <property type="project" value="InterPro"/>
</dbReference>
<evidence type="ECO:0008006" key="4">
    <source>
        <dbReference type="Google" id="ProtNLM"/>
    </source>
</evidence>
<dbReference type="Gene3D" id="3.20.10.10">
    <property type="entry name" value="D-amino Acid Aminotransferase, subunit A, domain 2"/>
    <property type="match status" value="1"/>
</dbReference>
<evidence type="ECO:0000313" key="2">
    <source>
        <dbReference type="EMBL" id="ETW86678.1"/>
    </source>
</evidence>
<dbReference type="PANTHER" id="PTHR42743:SF13">
    <property type="entry name" value="P-LOOP CONTAINING NUCLEOSIDE TRIPHOSPHATE HYDROLASE PROTEIN"/>
    <property type="match status" value="1"/>
</dbReference>
<dbReference type="eggNOG" id="ENOG502QQMK">
    <property type="taxonomic scope" value="Eukaryota"/>
</dbReference>